<dbReference type="AlphaFoldDB" id="A0AAD3Y545"/>
<comment type="caution">
    <text evidence="1">The sequence shown here is derived from an EMBL/GenBank/DDBJ whole genome shotgun (WGS) entry which is preliminary data.</text>
</comment>
<evidence type="ECO:0000313" key="2">
    <source>
        <dbReference type="Proteomes" id="UP001279734"/>
    </source>
</evidence>
<sequence>MDPQKDGNWTNEKHQLFLRSMEAHFVRTVLKPSGRIFRLDRYVPDISESTQDLKSLRRGKISGAAAEVSFPTTRTSSQRIRSIIDPCHVTKDQDQVVPQVEGINGKAEND</sequence>
<organism evidence="1 2">
    <name type="scientific">Nepenthes gracilis</name>
    <name type="common">Slender pitcher plant</name>
    <dbReference type="NCBI Taxonomy" id="150966"/>
    <lineage>
        <taxon>Eukaryota</taxon>
        <taxon>Viridiplantae</taxon>
        <taxon>Streptophyta</taxon>
        <taxon>Embryophyta</taxon>
        <taxon>Tracheophyta</taxon>
        <taxon>Spermatophyta</taxon>
        <taxon>Magnoliopsida</taxon>
        <taxon>eudicotyledons</taxon>
        <taxon>Gunneridae</taxon>
        <taxon>Pentapetalae</taxon>
        <taxon>Caryophyllales</taxon>
        <taxon>Nepenthaceae</taxon>
        <taxon>Nepenthes</taxon>
    </lineage>
</organism>
<evidence type="ECO:0000313" key="1">
    <source>
        <dbReference type="EMBL" id="GMH29563.1"/>
    </source>
</evidence>
<proteinExistence type="predicted"/>
<accession>A0AAD3Y545</accession>
<protein>
    <submittedName>
        <fullName evidence="1">Uncharacterized protein</fullName>
    </submittedName>
</protein>
<dbReference type="Proteomes" id="UP001279734">
    <property type="component" value="Unassembled WGS sequence"/>
</dbReference>
<dbReference type="EMBL" id="BSYO01000036">
    <property type="protein sequence ID" value="GMH29563.1"/>
    <property type="molecule type" value="Genomic_DNA"/>
</dbReference>
<gene>
    <name evidence="1" type="ORF">Nepgr_031406</name>
</gene>
<name>A0AAD3Y545_NEPGR</name>
<keyword evidence="2" id="KW-1185">Reference proteome</keyword>
<reference evidence="1" key="1">
    <citation type="submission" date="2023-05" db="EMBL/GenBank/DDBJ databases">
        <title>Nepenthes gracilis genome sequencing.</title>
        <authorList>
            <person name="Fukushima K."/>
        </authorList>
    </citation>
    <scope>NUCLEOTIDE SEQUENCE</scope>
    <source>
        <strain evidence="1">SING2019-196</strain>
    </source>
</reference>